<proteinExistence type="predicted"/>
<accession>A0A4D7CPL8</accession>
<dbReference type="EMBL" id="CP039712">
    <property type="protein sequence ID" value="QCI86009.1"/>
    <property type="molecule type" value="Genomic_DNA"/>
</dbReference>
<gene>
    <name evidence="1" type="ORF">FA707_03100</name>
</gene>
<dbReference type="Proteomes" id="UP000298615">
    <property type="component" value="Chromosome"/>
</dbReference>
<dbReference type="RefSeq" id="WP_136952847.1">
    <property type="nucleotide sequence ID" value="NZ_CP039712.1"/>
</dbReference>
<keyword evidence="2" id="KW-1185">Reference proteome</keyword>
<protein>
    <submittedName>
        <fullName evidence="1">Uncharacterized protein</fullName>
    </submittedName>
</protein>
<evidence type="ECO:0000313" key="1">
    <source>
        <dbReference type="EMBL" id="QCI86009.1"/>
    </source>
</evidence>
<dbReference type="KEGG" id="vao:FA707_03100"/>
<name>A0A4D7CPL8_9ENTE</name>
<organism evidence="1 2">
    <name type="scientific">Vagococcus zengguangii</name>
    <dbReference type="NCBI Taxonomy" id="2571750"/>
    <lineage>
        <taxon>Bacteria</taxon>
        <taxon>Bacillati</taxon>
        <taxon>Bacillota</taxon>
        <taxon>Bacilli</taxon>
        <taxon>Lactobacillales</taxon>
        <taxon>Enterococcaceae</taxon>
        <taxon>Vagococcus</taxon>
    </lineage>
</organism>
<dbReference type="AlphaFoldDB" id="A0A4D7CPL8"/>
<sequence length="76" mass="8669">MKQNDEQDNVYDGYFLINLSDENLPKNLTIPLEIETPSGKLATDISLEQLPTKGQAMDVHQTVRLIKDYIKPQLPK</sequence>
<evidence type="ECO:0000313" key="2">
    <source>
        <dbReference type="Proteomes" id="UP000298615"/>
    </source>
</evidence>
<reference evidence="1 2" key="1">
    <citation type="submission" date="2019-04" db="EMBL/GenBank/DDBJ databases">
        <title>Vagococcus sp. nov., isolated from faeces of yaks (Bos grunniens).</title>
        <authorList>
            <person name="Ge Y."/>
        </authorList>
    </citation>
    <scope>NUCLEOTIDE SEQUENCE [LARGE SCALE GENOMIC DNA]</scope>
    <source>
        <strain evidence="1 2">MN-17</strain>
    </source>
</reference>